<evidence type="ECO:0000313" key="1">
    <source>
        <dbReference type="EMBL" id="MBE9030843.1"/>
    </source>
</evidence>
<keyword evidence="2" id="KW-1185">Reference proteome</keyword>
<reference evidence="1" key="1">
    <citation type="submission" date="2020-10" db="EMBL/GenBank/DDBJ databases">
        <authorList>
            <person name="Castelo-Branco R."/>
            <person name="Eusebio N."/>
            <person name="Adriana R."/>
            <person name="Vieira A."/>
            <person name="Brugerolle De Fraissinette N."/>
            <person name="Rezende De Castro R."/>
            <person name="Schneider M.P."/>
            <person name="Vasconcelos V."/>
            <person name="Leao P.N."/>
        </authorList>
    </citation>
    <scope>NUCLEOTIDE SEQUENCE</scope>
    <source>
        <strain evidence="1">LEGE 11480</strain>
    </source>
</reference>
<gene>
    <name evidence="1" type="ORF">IQ266_13995</name>
</gene>
<proteinExistence type="predicted"/>
<accession>A0A928Z4X1</accession>
<sequence>MREVTLAYPVRIERTRIPANPQAFRAVLAGKNHLPTQKLSPRLLRPKQGFLGSGTYRSHFFDDRSLHTLATFLLREKAKYSMLSLQWQRTWQLWHRGWLSPLRWGRSVVAITLMSASLVASYELQVSRQLAHSPDTTVAIERKLVGLINFLAHPTQFQLACEHNVAQVIAAMVRGNQLIIQVQYGGAVDRRPAKIIGRLDPQGIFNGTYQTRLPDGWVSGKVRLVFDADGSASVINPDWGVSIALRRI</sequence>
<dbReference type="AlphaFoldDB" id="A0A928Z4X1"/>
<evidence type="ECO:0000313" key="2">
    <source>
        <dbReference type="Proteomes" id="UP000625316"/>
    </source>
</evidence>
<organism evidence="1 2">
    <name type="scientific">Romeriopsis navalis LEGE 11480</name>
    <dbReference type="NCBI Taxonomy" id="2777977"/>
    <lineage>
        <taxon>Bacteria</taxon>
        <taxon>Bacillati</taxon>
        <taxon>Cyanobacteriota</taxon>
        <taxon>Cyanophyceae</taxon>
        <taxon>Leptolyngbyales</taxon>
        <taxon>Leptolyngbyaceae</taxon>
        <taxon>Romeriopsis</taxon>
        <taxon>Romeriopsis navalis</taxon>
    </lineage>
</organism>
<dbReference type="RefSeq" id="WP_264325672.1">
    <property type="nucleotide sequence ID" value="NZ_JADEXQ010000046.1"/>
</dbReference>
<protein>
    <submittedName>
        <fullName evidence="1">Uncharacterized protein</fullName>
    </submittedName>
</protein>
<dbReference type="Proteomes" id="UP000625316">
    <property type="component" value="Unassembled WGS sequence"/>
</dbReference>
<comment type="caution">
    <text evidence="1">The sequence shown here is derived from an EMBL/GenBank/DDBJ whole genome shotgun (WGS) entry which is preliminary data.</text>
</comment>
<dbReference type="EMBL" id="JADEXQ010000046">
    <property type="protein sequence ID" value="MBE9030843.1"/>
    <property type="molecule type" value="Genomic_DNA"/>
</dbReference>
<name>A0A928Z4X1_9CYAN</name>